<keyword evidence="1" id="KW-0812">Transmembrane</keyword>
<feature type="transmembrane region" description="Helical" evidence="1">
    <location>
        <begin position="164"/>
        <end position="182"/>
    </location>
</feature>
<feature type="transmembrane region" description="Helical" evidence="1">
    <location>
        <begin position="135"/>
        <end position="158"/>
    </location>
</feature>
<accession>A0A1G7PTG1</accession>
<feature type="transmembrane region" description="Helical" evidence="1">
    <location>
        <begin position="25"/>
        <end position="47"/>
    </location>
</feature>
<keyword evidence="1" id="KW-1133">Transmembrane helix</keyword>
<feature type="transmembrane region" description="Helical" evidence="1">
    <location>
        <begin position="90"/>
        <end position="123"/>
    </location>
</feature>
<sequence length="198" mass="20595">MIVVHAAVQALLVLDDPTPGQTTDFLLAAVVSGAVLVAAVWLVAVLVSGPVPHRNGAAPGRIVLAPERPGGAPVVVEPEPGAVRPWRPVVLLRVIVLGVLAVAASLLSPVLVPIVLVLGAPLLVARPSVYRRPIALLWTAFGLVLAAVSWAGALLLGFFVTGPVAAFATWLWFGAAAAFLLWRWAMSSRAPLGQYGQH</sequence>
<organism evidence="2 3">
    <name type="scientific">Pseudonocardia oroxyli</name>
    <dbReference type="NCBI Taxonomy" id="366584"/>
    <lineage>
        <taxon>Bacteria</taxon>
        <taxon>Bacillati</taxon>
        <taxon>Actinomycetota</taxon>
        <taxon>Actinomycetes</taxon>
        <taxon>Pseudonocardiales</taxon>
        <taxon>Pseudonocardiaceae</taxon>
        <taxon>Pseudonocardia</taxon>
    </lineage>
</organism>
<evidence type="ECO:0000313" key="3">
    <source>
        <dbReference type="Proteomes" id="UP000198967"/>
    </source>
</evidence>
<dbReference type="STRING" id="366584.SAMN05216377_107228"/>
<gene>
    <name evidence="2" type="ORF">SAMN05216377_107228</name>
</gene>
<dbReference type="EMBL" id="FNBE01000007">
    <property type="protein sequence ID" value="SDF89483.1"/>
    <property type="molecule type" value="Genomic_DNA"/>
</dbReference>
<dbReference type="Proteomes" id="UP000198967">
    <property type="component" value="Unassembled WGS sequence"/>
</dbReference>
<dbReference type="AlphaFoldDB" id="A0A1G7PTG1"/>
<reference evidence="2 3" key="1">
    <citation type="submission" date="2016-10" db="EMBL/GenBank/DDBJ databases">
        <authorList>
            <person name="de Groot N.N."/>
        </authorList>
    </citation>
    <scope>NUCLEOTIDE SEQUENCE [LARGE SCALE GENOMIC DNA]</scope>
    <source>
        <strain evidence="2 3">CGMCC 4.3143</strain>
    </source>
</reference>
<evidence type="ECO:0000256" key="1">
    <source>
        <dbReference type="SAM" id="Phobius"/>
    </source>
</evidence>
<evidence type="ECO:0000313" key="2">
    <source>
        <dbReference type="EMBL" id="SDF89483.1"/>
    </source>
</evidence>
<keyword evidence="1" id="KW-0472">Membrane</keyword>
<name>A0A1G7PTG1_PSEOR</name>
<protein>
    <submittedName>
        <fullName evidence="2">Uncharacterized protein</fullName>
    </submittedName>
</protein>
<keyword evidence="3" id="KW-1185">Reference proteome</keyword>
<proteinExistence type="predicted"/>